<dbReference type="eggNOG" id="COG0306">
    <property type="taxonomic scope" value="Bacteria"/>
</dbReference>
<dbReference type="GO" id="GO:0016020">
    <property type="term" value="C:membrane"/>
    <property type="evidence" value="ECO:0007669"/>
    <property type="project" value="UniProtKB-SubCell"/>
</dbReference>
<dbReference type="GO" id="GO:0035435">
    <property type="term" value="P:phosphate ion transmembrane transport"/>
    <property type="evidence" value="ECO:0007669"/>
    <property type="project" value="TreeGrafter"/>
</dbReference>
<sequence>MVSISITVILIAVILIALIFALSNGLHDASSVVATCIVSGAAMPKQAIGIASIFGMIGSILGGSAVADTISKIIDLPVNTSMLTILLAAIMGAVIWNLVTWRLGLPSSSTHALIGGIIGSVWVSSGYKHILWGWNELIGGQYQLTGIVKVVAGLIISPMLGFIIAFILQKVTRLLLRNAKFTLNNSLNKLQLGIAAALAYSHGANDTQKIIGIITLALMAGKGIAINTAPLWVRIAGGLVMFIGTMLGGWTIMRTIGRGIFKIRVIHSVNSQLASSGSLLLATFIGAPVSTTHVVVGSVMGVGAADEYKMVHWGVAKEIILAWFITIPLSAVVSALIYSLTNFIFKVI</sequence>
<reference evidence="7 8" key="1">
    <citation type="submission" date="2012-01" db="EMBL/GenBank/DDBJ databases">
        <title>Complete sequence of chromosome of Clostridium pasteurianum BC1.</title>
        <authorList>
            <consortium name="US DOE Joint Genome Institute"/>
            <person name="Lucas S."/>
            <person name="Han J."/>
            <person name="Lapidus A."/>
            <person name="Cheng J.-F."/>
            <person name="Goodwin L."/>
            <person name="Pitluck S."/>
            <person name="Peters L."/>
            <person name="Mikhailova N."/>
            <person name="Teshima H."/>
            <person name="Detter J.C."/>
            <person name="Han C."/>
            <person name="Tapia R."/>
            <person name="Land M."/>
            <person name="Hauser L."/>
            <person name="Kyrpides N."/>
            <person name="Ivanova N."/>
            <person name="Pagani I."/>
            <person name="Dunn J."/>
            <person name="Taghavi S."/>
            <person name="Francis A."/>
            <person name="van der Lelie D."/>
            <person name="Woyke T."/>
        </authorList>
    </citation>
    <scope>NUCLEOTIDE SEQUENCE [LARGE SCALE GENOMIC DNA]</scope>
    <source>
        <strain evidence="7 8">BC1</strain>
    </source>
</reference>
<dbReference type="KEGG" id="cpas:Clopa_3801"/>
<dbReference type="STRING" id="86416.Clopa_3801"/>
<dbReference type="RefSeq" id="WP_015616849.1">
    <property type="nucleotide sequence ID" value="NC_021182.1"/>
</dbReference>
<evidence type="ECO:0000256" key="1">
    <source>
        <dbReference type="ARBA" id="ARBA00004141"/>
    </source>
</evidence>
<evidence type="ECO:0000256" key="6">
    <source>
        <dbReference type="SAM" id="Phobius"/>
    </source>
</evidence>
<dbReference type="PANTHER" id="PTHR11101">
    <property type="entry name" value="PHOSPHATE TRANSPORTER"/>
    <property type="match status" value="1"/>
</dbReference>
<feature type="transmembrane region" description="Helical" evidence="6">
    <location>
        <begin position="6"/>
        <end position="26"/>
    </location>
</feature>
<dbReference type="EMBL" id="CP003261">
    <property type="protein sequence ID" value="AGK98568.1"/>
    <property type="molecule type" value="Genomic_DNA"/>
</dbReference>
<evidence type="ECO:0000256" key="4">
    <source>
        <dbReference type="ARBA" id="ARBA00022989"/>
    </source>
</evidence>
<dbReference type="Proteomes" id="UP000013523">
    <property type="component" value="Chromosome"/>
</dbReference>
<feature type="transmembrane region" description="Helical" evidence="6">
    <location>
        <begin position="210"/>
        <end position="229"/>
    </location>
</feature>
<evidence type="ECO:0000313" key="7">
    <source>
        <dbReference type="EMBL" id="AGK98568.1"/>
    </source>
</evidence>
<evidence type="ECO:0000313" key="8">
    <source>
        <dbReference type="Proteomes" id="UP000013523"/>
    </source>
</evidence>
<accession>R4K7Q0</accession>
<keyword evidence="8" id="KW-1185">Reference proteome</keyword>
<dbReference type="PANTHER" id="PTHR11101:SF80">
    <property type="entry name" value="PHOSPHATE TRANSPORTER"/>
    <property type="match status" value="1"/>
</dbReference>
<name>R4K7Q0_CLOPA</name>
<keyword evidence="2" id="KW-0813">Transport</keyword>
<evidence type="ECO:0000256" key="3">
    <source>
        <dbReference type="ARBA" id="ARBA00022692"/>
    </source>
</evidence>
<comment type="subcellular location">
    <subcellularLocation>
        <location evidence="1">Membrane</location>
        <topology evidence="1">Multi-pass membrane protein</topology>
    </subcellularLocation>
</comment>
<feature type="transmembrane region" description="Helical" evidence="6">
    <location>
        <begin position="47"/>
        <end position="67"/>
    </location>
</feature>
<dbReference type="InterPro" id="IPR001204">
    <property type="entry name" value="Phos_transporter"/>
</dbReference>
<keyword evidence="3 6" id="KW-0812">Transmembrane</keyword>
<dbReference type="GO" id="GO:0005315">
    <property type="term" value="F:phosphate transmembrane transporter activity"/>
    <property type="evidence" value="ECO:0007669"/>
    <property type="project" value="InterPro"/>
</dbReference>
<feature type="transmembrane region" description="Helical" evidence="6">
    <location>
        <begin position="147"/>
        <end position="168"/>
    </location>
</feature>
<dbReference type="HOGENOM" id="CLU_015355_1_1_9"/>
<dbReference type="PATRIC" id="fig|86416.3.peg.3796"/>
<feature type="transmembrane region" description="Helical" evidence="6">
    <location>
        <begin position="79"/>
        <end position="99"/>
    </location>
</feature>
<dbReference type="OrthoDB" id="9779554at2"/>
<protein>
    <submittedName>
        <fullName evidence="7">Phosphate/sulfate permease</fullName>
    </submittedName>
</protein>
<dbReference type="Pfam" id="PF01384">
    <property type="entry name" value="PHO4"/>
    <property type="match status" value="1"/>
</dbReference>
<keyword evidence="5 6" id="KW-0472">Membrane</keyword>
<feature type="transmembrane region" description="Helical" evidence="6">
    <location>
        <begin position="320"/>
        <end position="345"/>
    </location>
</feature>
<feature type="transmembrane region" description="Helical" evidence="6">
    <location>
        <begin position="235"/>
        <end position="257"/>
    </location>
</feature>
<evidence type="ECO:0000256" key="2">
    <source>
        <dbReference type="ARBA" id="ARBA00022448"/>
    </source>
</evidence>
<evidence type="ECO:0000256" key="5">
    <source>
        <dbReference type="ARBA" id="ARBA00023136"/>
    </source>
</evidence>
<organism evidence="7 8">
    <name type="scientific">Clostridium pasteurianum BC1</name>
    <dbReference type="NCBI Taxonomy" id="86416"/>
    <lineage>
        <taxon>Bacteria</taxon>
        <taxon>Bacillati</taxon>
        <taxon>Bacillota</taxon>
        <taxon>Clostridia</taxon>
        <taxon>Eubacteriales</taxon>
        <taxon>Clostridiaceae</taxon>
        <taxon>Clostridium</taxon>
    </lineage>
</organism>
<dbReference type="AlphaFoldDB" id="R4K7Q0"/>
<keyword evidence="4 6" id="KW-1133">Transmembrane helix</keyword>
<gene>
    <name evidence="7" type="ORF">Clopa_3801</name>
</gene>
<feature type="transmembrane region" description="Helical" evidence="6">
    <location>
        <begin position="111"/>
        <end position="127"/>
    </location>
</feature>
<proteinExistence type="predicted"/>
<feature type="transmembrane region" description="Helical" evidence="6">
    <location>
        <begin position="278"/>
        <end position="300"/>
    </location>
</feature>